<feature type="compositionally biased region" description="Pro residues" evidence="1">
    <location>
        <begin position="642"/>
        <end position="666"/>
    </location>
</feature>
<dbReference type="InterPro" id="IPR032552">
    <property type="entry name" value="RSB_motif"/>
</dbReference>
<dbReference type="SMART" id="SM00513">
    <property type="entry name" value="SAP"/>
    <property type="match status" value="1"/>
</dbReference>
<dbReference type="PANTHER" id="PTHR47031:SF3">
    <property type="entry name" value="SAP DOMAIN-CONTAINING PROTEIN"/>
    <property type="match status" value="1"/>
</dbReference>
<dbReference type="InterPro" id="IPR003034">
    <property type="entry name" value="SAP_dom"/>
</dbReference>
<evidence type="ECO:0000313" key="4">
    <source>
        <dbReference type="Proteomes" id="UP001412067"/>
    </source>
</evidence>
<evidence type="ECO:0000313" key="3">
    <source>
        <dbReference type="EMBL" id="KAK8971002.1"/>
    </source>
</evidence>
<feature type="region of interest" description="Disordered" evidence="1">
    <location>
        <begin position="469"/>
        <end position="499"/>
    </location>
</feature>
<dbReference type="Gene3D" id="1.10.720.30">
    <property type="entry name" value="SAP domain"/>
    <property type="match status" value="1"/>
</dbReference>
<dbReference type="Pfam" id="PF16294">
    <property type="entry name" value="RSB_motif"/>
    <property type="match status" value="1"/>
</dbReference>
<feature type="region of interest" description="Disordered" evidence="1">
    <location>
        <begin position="51"/>
        <end position="187"/>
    </location>
</feature>
<feature type="compositionally biased region" description="Polar residues" evidence="1">
    <location>
        <begin position="171"/>
        <end position="187"/>
    </location>
</feature>
<feature type="domain" description="SAP" evidence="2">
    <location>
        <begin position="13"/>
        <end position="47"/>
    </location>
</feature>
<dbReference type="SUPFAM" id="SSF68906">
    <property type="entry name" value="SAP domain"/>
    <property type="match status" value="1"/>
</dbReference>
<accession>A0ABR2N4F7</accession>
<feature type="compositionally biased region" description="Pro residues" evidence="1">
    <location>
        <begin position="675"/>
        <end position="684"/>
    </location>
</feature>
<feature type="compositionally biased region" description="Acidic residues" evidence="1">
    <location>
        <begin position="73"/>
        <end position="85"/>
    </location>
</feature>
<name>A0ABR2N4F7_9ASPA</name>
<dbReference type="PANTHER" id="PTHR47031">
    <property type="entry name" value="SAP DNA-BINDING DOMAIN-CONTAINING PROTEIN"/>
    <property type="match status" value="1"/>
</dbReference>
<feature type="compositionally biased region" description="Polar residues" evidence="1">
    <location>
        <begin position="130"/>
        <end position="151"/>
    </location>
</feature>
<dbReference type="EMBL" id="JBBWWR010000001">
    <property type="protein sequence ID" value="KAK8971002.1"/>
    <property type="molecule type" value="Genomic_DNA"/>
</dbReference>
<organism evidence="3 4">
    <name type="scientific">Platanthera guangdongensis</name>
    <dbReference type="NCBI Taxonomy" id="2320717"/>
    <lineage>
        <taxon>Eukaryota</taxon>
        <taxon>Viridiplantae</taxon>
        <taxon>Streptophyta</taxon>
        <taxon>Embryophyta</taxon>
        <taxon>Tracheophyta</taxon>
        <taxon>Spermatophyta</taxon>
        <taxon>Magnoliopsida</taxon>
        <taxon>Liliopsida</taxon>
        <taxon>Asparagales</taxon>
        <taxon>Orchidaceae</taxon>
        <taxon>Orchidoideae</taxon>
        <taxon>Orchideae</taxon>
        <taxon>Orchidinae</taxon>
        <taxon>Platanthera</taxon>
    </lineage>
</organism>
<feature type="compositionally biased region" description="Polar residues" evidence="1">
    <location>
        <begin position="86"/>
        <end position="100"/>
    </location>
</feature>
<keyword evidence="4" id="KW-1185">Reference proteome</keyword>
<feature type="compositionally biased region" description="Pro residues" evidence="1">
    <location>
        <begin position="601"/>
        <end position="610"/>
    </location>
</feature>
<feature type="region of interest" description="Disordered" evidence="1">
    <location>
        <begin position="596"/>
        <end position="685"/>
    </location>
</feature>
<protein>
    <recommendedName>
        <fullName evidence="2">SAP domain-containing protein</fullName>
    </recommendedName>
</protein>
<reference evidence="3 4" key="1">
    <citation type="journal article" date="2022" name="Nat. Plants">
        <title>Genomes of leafy and leafless Platanthera orchids illuminate the evolution of mycoheterotrophy.</title>
        <authorList>
            <person name="Li M.H."/>
            <person name="Liu K.W."/>
            <person name="Li Z."/>
            <person name="Lu H.C."/>
            <person name="Ye Q.L."/>
            <person name="Zhang D."/>
            <person name="Wang J.Y."/>
            <person name="Li Y.F."/>
            <person name="Zhong Z.M."/>
            <person name="Liu X."/>
            <person name="Yu X."/>
            <person name="Liu D.K."/>
            <person name="Tu X.D."/>
            <person name="Liu B."/>
            <person name="Hao Y."/>
            <person name="Liao X.Y."/>
            <person name="Jiang Y.T."/>
            <person name="Sun W.H."/>
            <person name="Chen J."/>
            <person name="Chen Y.Q."/>
            <person name="Ai Y."/>
            <person name="Zhai J.W."/>
            <person name="Wu S.S."/>
            <person name="Zhou Z."/>
            <person name="Hsiao Y.Y."/>
            <person name="Wu W.L."/>
            <person name="Chen Y.Y."/>
            <person name="Lin Y.F."/>
            <person name="Hsu J.L."/>
            <person name="Li C.Y."/>
            <person name="Wang Z.W."/>
            <person name="Zhao X."/>
            <person name="Zhong W.Y."/>
            <person name="Ma X.K."/>
            <person name="Ma L."/>
            <person name="Huang J."/>
            <person name="Chen G.Z."/>
            <person name="Huang M.Z."/>
            <person name="Huang L."/>
            <person name="Peng D.H."/>
            <person name="Luo Y.B."/>
            <person name="Zou S.Q."/>
            <person name="Chen S.P."/>
            <person name="Lan S."/>
            <person name="Tsai W.C."/>
            <person name="Van de Peer Y."/>
            <person name="Liu Z.J."/>
        </authorList>
    </citation>
    <scope>NUCLEOTIDE SEQUENCE [LARGE SCALE GENOMIC DNA]</scope>
    <source>
        <strain evidence="3">Lor288</strain>
    </source>
</reference>
<dbReference type="Proteomes" id="UP001412067">
    <property type="component" value="Unassembled WGS sequence"/>
</dbReference>
<gene>
    <name evidence="3" type="ORF">KSP40_PGU012367</name>
</gene>
<dbReference type="InterPro" id="IPR035979">
    <property type="entry name" value="RBD_domain_sf"/>
</dbReference>
<dbReference type="PROSITE" id="PS50800">
    <property type="entry name" value="SAP"/>
    <property type="match status" value="1"/>
</dbReference>
<evidence type="ECO:0000259" key="2">
    <source>
        <dbReference type="PROSITE" id="PS50800"/>
    </source>
</evidence>
<proteinExistence type="predicted"/>
<feature type="compositionally biased region" description="Low complexity" evidence="1">
    <location>
        <begin position="625"/>
        <end position="641"/>
    </location>
</feature>
<dbReference type="SUPFAM" id="SSF54928">
    <property type="entry name" value="RNA-binding domain, RBD"/>
    <property type="match status" value="1"/>
</dbReference>
<feature type="compositionally biased region" description="Polar residues" evidence="1">
    <location>
        <begin position="63"/>
        <end position="72"/>
    </location>
</feature>
<dbReference type="Pfam" id="PF02037">
    <property type="entry name" value="SAP"/>
    <property type="match status" value="1"/>
</dbReference>
<feature type="region of interest" description="Disordered" evidence="1">
    <location>
        <begin position="295"/>
        <end position="375"/>
    </location>
</feature>
<dbReference type="InterPro" id="IPR034257">
    <property type="entry name" value="Acinus_RRM"/>
</dbReference>
<evidence type="ECO:0000256" key="1">
    <source>
        <dbReference type="SAM" id="MobiDB-lite"/>
    </source>
</evidence>
<sequence length="725" mass="79985">MSSQYPVLDDKPIDQWKVTDLREELRRRKLVAKGLKEELVKRLDEAMQKELDSENGVEVGNGVESNAVVSQNDSDEEDEELEIEETTQPLSNESNETSIDQVMVDNNGDFQNVCHGSEDHKGNVDIVSELTGTNEKADNADSSGEQNGITKSETRVEGPELAGNIDDQNEDSGNAQSERSNQVSEVSQDLVLQVKYASISTDSVSINEKNTVKDNLNAHNFPLELEDIKQVVQPSFNSYPSGGGDSSMDGDEQEACTNCVTNEQVATENYLTNEQVESKDFSTDEQEFGKNFVSDGQEVGRSVSSDENESNNINASNKQGSTQNHVSLQQPVTEEHTQNAPVVDSIKKEDSTGAGSPEKLNLDRSSGDESMEEDVLEGKLMEADFKSEEPAIKTEGRMLDVVLEKEPVLDAVGKFSQEVNNVVVEDVKPTIPMEKRKPEETETVGNNCAPKRQRRWNTDSIKIPEQQKPHLSIPTTPKNIVQPAPHRLFGRPTSTMGGDSFRERIVPSPKNPATTSLRIDNFLRPFTLKAVQELLAKTGKVCDFWMDHIKTHCYVTFSSVEEATETRNAVYNLQWPQNGGRHLAAEFVDPLEVKVRSEAPPQSPATPITPSPLTTPKAPPPHPPHQTQAPQPSRPQHLRQLPLPPPPPLAQPSPLAQPPPPPPLTNPPIARERLPPPPKNPEPPVLTLDVLFKKTKATPWIYYLPLSEDQVAAKLAVQGKDASVQ</sequence>
<comment type="caution">
    <text evidence="3">The sequence shown here is derived from an EMBL/GenBank/DDBJ whole genome shotgun (WGS) entry which is preliminary data.</text>
</comment>
<feature type="compositionally biased region" description="Polar residues" evidence="1">
    <location>
        <begin position="302"/>
        <end position="332"/>
    </location>
</feature>
<dbReference type="CDD" id="cd12432">
    <property type="entry name" value="RRM_ACINU"/>
    <property type="match status" value="1"/>
</dbReference>
<dbReference type="InterPro" id="IPR036361">
    <property type="entry name" value="SAP_dom_sf"/>
</dbReference>